<dbReference type="Proteomes" id="UP001472677">
    <property type="component" value="Unassembled WGS sequence"/>
</dbReference>
<evidence type="ECO:0000313" key="2">
    <source>
        <dbReference type="Proteomes" id="UP001472677"/>
    </source>
</evidence>
<dbReference type="EMBL" id="JBBPBM010000003">
    <property type="protein sequence ID" value="KAK8593903.1"/>
    <property type="molecule type" value="Genomic_DNA"/>
</dbReference>
<keyword evidence="2" id="KW-1185">Reference proteome</keyword>
<comment type="caution">
    <text evidence="1">The sequence shown here is derived from an EMBL/GenBank/DDBJ whole genome shotgun (WGS) entry which is preliminary data.</text>
</comment>
<gene>
    <name evidence="1" type="ORF">V6N12_045976</name>
</gene>
<evidence type="ECO:0000313" key="1">
    <source>
        <dbReference type="EMBL" id="KAK8593903.1"/>
    </source>
</evidence>
<sequence>MKSFEHTRGSGGFCHCALEEAPQPFFSFYIDPIGRAGGLGLSLLGRNGFFKDLLKIQLMRGGGYLHSTVVQHPISNYPVLIFESPNWVPTLSSLHQIELLLLLQLLWKRYWRSHNHKTGFLLYLLLRQKHLV</sequence>
<reference evidence="1 2" key="1">
    <citation type="journal article" date="2024" name="G3 (Bethesda)">
        <title>Genome assembly of Hibiscus sabdariffa L. provides insights into metabolisms of medicinal natural products.</title>
        <authorList>
            <person name="Kim T."/>
        </authorList>
    </citation>
    <scope>NUCLEOTIDE SEQUENCE [LARGE SCALE GENOMIC DNA]</scope>
    <source>
        <strain evidence="1">TK-2024</strain>
        <tissue evidence="1">Old leaves</tissue>
    </source>
</reference>
<proteinExistence type="predicted"/>
<protein>
    <submittedName>
        <fullName evidence="1">Uncharacterized protein</fullName>
    </submittedName>
</protein>
<accession>A0ABR2G4S6</accession>
<organism evidence="1 2">
    <name type="scientific">Hibiscus sabdariffa</name>
    <name type="common">roselle</name>
    <dbReference type="NCBI Taxonomy" id="183260"/>
    <lineage>
        <taxon>Eukaryota</taxon>
        <taxon>Viridiplantae</taxon>
        <taxon>Streptophyta</taxon>
        <taxon>Embryophyta</taxon>
        <taxon>Tracheophyta</taxon>
        <taxon>Spermatophyta</taxon>
        <taxon>Magnoliopsida</taxon>
        <taxon>eudicotyledons</taxon>
        <taxon>Gunneridae</taxon>
        <taxon>Pentapetalae</taxon>
        <taxon>rosids</taxon>
        <taxon>malvids</taxon>
        <taxon>Malvales</taxon>
        <taxon>Malvaceae</taxon>
        <taxon>Malvoideae</taxon>
        <taxon>Hibiscus</taxon>
    </lineage>
</organism>
<name>A0ABR2G4S6_9ROSI</name>